<dbReference type="EMBL" id="CP018310">
    <property type="protein sequence ID" value="ASI93391.1"/>
    <property type="molecule type" value="Genomic_DNA"/>
</dbReference>
<sequence length="280" mass="32105">MTLFEDSSLTKAQQRKIYDADYRAKRKARKRELVALYRTIADAAEAKKPGSCFDIRFKAKRINRKGECKNLPYEYAYVLKACEEFISNPKRFGTLHRCGGQAIKNIQCRKLIAKTLAVLLPHTDLIGGRIGEATHDHFDTISYDYLQEEVALRFGEYISPRSFAKAIKYLENAGYLVAERVNVCIDATEGTFRSAASFKQFTEAFFSDLKVLRYPNINELIRATRERKIKEGFSFEWISSQRIRNRVCEIFNATKLNELANRVGQVFMAPLPFSARPAPS</sequence>
<reference evidence="3" key="1">
    <citation type="submission" date="2016-12" db="EMBL/GenBank/DDBJ databases">
        <title>Comparative genomic analysis reveals the diversity, evolution, and environmental adaptation strategies of the genus Vibrio.</title>
        <authorList>
            <person name="Lin H."/>
            <person name="Wang X."/>
            <person name="Zhang X.-H."/>
        </authorList>
    </citation>
    <scope>NUCLEOTIDE SEQUENCE [LARGE SCALE GENOMIC DNA]</scope>
    <source>
        <strain evidence="3">QT6D1</strain>
        <plasmid evidence="3">unnamed</plasmid>
    </source>
</reference>
<dbReference type="EMBL" id="CP018310">
    <property type="protein sequence ID" value="ASI93438.1"/>
    <property type="molecule type" value="Genomic_DNA"/>
</dbReference>
<dbReference type="AlphaFoldDB" id="A0AAN1FMR5"/>
<evidence type="ECO:0000313" key="1">
    <source>
        <dbReference type="EMBL" id="ASI93391.1"/>
    </source>
</evidence>
<evidence type="ECO:0000313" key="3">
    <source>
        <dbReference type="Proteomes" id="UP000197092"/>
    </source>
</evidence>
<gene>
    <name evidence="1" type="ORF">BSZ05_26415</name>
    <name evidence="2" type="ORF">BSZ05_26680</name>
</gene>
<protein>
    <submittedName>
        <fullName evidence="2">Uncharacterized protein</fullName>
    </submittedName>
</protein>
<geneLocation type="plasmid" evidence="2 3">
    <name>unnamed</name>
</geneLocation>
<dbReference type="KEGG" id="vsh:BSZ05_26680"/>
<dbReference type="KEGG" id="vsh:BSZ05_26415"/>
<name>A0AAN1FMR5_9VIBR</name>
<accession>A0AAN1FMR5</accession>
<dbReference type="RefSeq" id="WP_088879089.1">
    <property type="nucleotide sequence ID" value="NZ_CP018310.1"/>
</dbReference>
<reference evidence="2" key="2">
    <citation type="journal article" date="2018" name="BMC Genomics">
        <title>Comparative genomic analysis reveals the evolution and environmental adaptation strategies of vibrios.</title>
        <authorList>
            <person name="Lin H."/>
            <person name="Yu M."/>
            <person name="Wang X."/>
            <person name="Zhang X.H."/>
        </authorList>
    </citation>
    <scope>NUCLEOTIDE SEQUENCE</scope>
    <source>
        <strain evidence="2">QT6D1</strain>
    </source>
</reference>
<dbReference type="Proteomes" id="UP000197092">
    <property type="component" value="Plasmid unnamed"/>
</dbReference>
<proteinExistence type="predicted"/>
<keyword evidence="2" id="KW-0614">Plasmid</keyword>
<organism evidence="2 3">
    <name type="scientific">Vibrio mediterranei</name>
    <dbReference type="NCBI Taxonomy" id="689"/>
    <lineage>
        <taxon>Bacteria</taxon>
        <taxon>Pseudomonadati</taxon>
        <taxon>Pseudomonadota</taxon>
        <taxon>Gammaproteobacteria</taxon>
        <taxon>Vibrionales</taxon>
        <taxon>Vibrionaceae</taxon>
        <taxon>Vibrio</taxon>
    </lineage>
</organism>
<evidence type="ECO:0000313" key="2">
    <source>
        <dbReference type="EMBL" id="ASI93438.1"/>
    </source>
</evidence>